<dbReference type="EMBL" id="KQ031014">
    <property type="protein sequence ID" value="KJZ68126.1"/>
    <property type="molecule type" value="Genomic_DNA"/>
</dbReference>
<sequence>MNRPTSEKAKKAQQTSDIWNKIFRNDSTWLDEMVELRELKPAMVPTLVGNLRCEKDLYLVLLVHDWSGELRYAEGALIESLRRFKYISGTEIYMLDSRITVNIAECLGKSLKMGQVNVKDPRKLFARINRQLYTCAIYFGDNNIHDIGPDKIGGIRLRIERGQGLRAVRDICSIKLKSADGKPMVRILVREKATVRLENLTSYDENGRQWISHWKEMKLGWREW</sequence>
<dbReference type="OrthoDB" id="3757973at2759"/>
<evidence type="ECO:0000313" key="2">
    <source>
        <dbReference type="Proteomes" id="UP000054481"/>
    </source>
</evidence>
<dbReference type="Proteomes" id="UP000054481">
    <property type="component" value="Unassembled WGS sequence"/>
</dbReference>
<gene>
    <name evidence="1" type="ORF">HIM_12481</name>
</gene>
<proteinExistence type="predicted"/>
<name>A0A0F7ZEX0_9HYPO</name>
<dbReference type="AlphaFoldDB" id="A0A0F7ZEX0"/>
<protein>
    <submittedName>
        <fullName evidence="1">Uncharacterized protein</fullName>
    </submittedName>
</protein>
<reference evidence="1 2" key="1">
    <citation type="journal article" date="2014" name="Genome Biol. Evol.">
        <title>Comparative genomics and transcriptomics analyses reveal divergent lifestyle features of nematode endoparasitic fungus Hirsutella minnesotensis.</title>
        <authorList>
            <person name="Lai Y."/>
            <person name="Liu K."/>
            <person name="Zhang X."/>
            <person name="Zhang X."/>
            <person name="Li K."/>
            <person name="Wang N."/>
            <person name="Shu C."/>
            <person name="Wu Y."/>
            <person name="Wang C."/>
            <person name="Bushley K.E."/>
            <person name="Xiang M."/>
            <person name="Liu X."/>
        </authorList>
    </citation>
    <scope>NUCLEOTIDE SEQUENCE [LARGE SCALE GENOMIC DNA]</scope>
    <source>
        <strain evidence="1 2">3608</strain>
    </source>
</reference>
<accession>A0A0F7ZEX0</accession>
<evidence type="ECO:0000313" key="1">
    <source>
        <dbReference type="EMBL" id="KJZ68126.1"/>
    </source>
</evidence>
<organism evidence="1 2">
    <name type="scientific">Hirsutella minnesotensis 3608</name>
    <dbReference type="NCBI Taxonomy" id="1043627"/>
    <lineage>
        <taxon>Eukaryota</taxon>
        <taxon>Fungi</taxon>
        <taxon>Dikarya</taxon>
        <taxon>Ascomycota</taxon>
        <taxon>Pezizomycotina</taxon>
        <taxon>Sordariomycetes</taxon>
        <taxon>Hypocreomycetidae</taxon>
        <taxon>Hypocreales</taxon>
        <taxon>Ophiocordycipitaceae</taxon>
        <taxon>Hirsutella</taxon>
    </lineage>
</organism>
<keyword evidence="2" id="KW-1185">Reference proteome</keyword>